<proteinExistence type="predicted"/>
<feature type="transmembrane region" description="Helical" evidence="2">
    <location>
        <begin position="321"/>
        <end position="340"/>
    </location>
</feature>
<feature type="transmembrane region" description="Helical" evidence="2">
    <location>
        <begin position="127"/>
        <end position="150"/>
    </location>
</feature>
<protein>
    <submittedName>
        <fullName evidence="3">Uncharacterized protein</fullName>
    </submittedName>
</protein>
<keyword evidence="2" id="KW-1133">Transmembrane helix</keyword>
<feature type="transmembrane region" description="Helical" evidence="2">
    <location>
        <begin position="352"/>
        <end position="374"/>
    </location>
</feature>
<feature type="compositionally biased region" description="Polar residues" evidence="1">
    <location>
        <begin position="498"/>
        <end position="507"/>
    </location>
</feature>
<keyword evidence="4" id="KW-1185">Reference proteome</keyword>
<feature type="transmembrane region" description="Helical" evidence="2">
    <location>
        <begin position="69"/>
        <end position="87"/>
    </location>
</feature>
<evidence type="ECO:0000313" key="4">
    <source>
        <dbReference type="Proteomes" id="UP000185628"/>
    </source>
</evidence>
<feature type="transmembrane region" description="Helical" evidence="2">
    <location>
        <begin position="242"/>
        <end position="263"/>
    </location>
</feature>
<dbReference type="RefSeq" id="WP_073716404.1">
    <property type="nucleotide sequence ID" value="NZ_MQVR01000025.1"/>
</dbReference>
<evidence type="ECO:0000256" key="2">
    <source>
        <dbReference type="SAM" id="Phobius"/>
    </source>
</evidence>
<dbReference type="EMBL" id="MQVR01000025">
    <property type="protein sequence ID" value="OKL54148.1"/>
    <property type="molecule type" value="Genomic_DNA"/>
</dbReference>
<feature type="transmembrane region" description="Helical" evidence="2">
    <location>
        <begin position="170"/>
        <end position="190"/>
    </location>
</feature>
<organism evidence="3 4">
    <name type="scientific">Bowdeniella nasicola</name>
    <dbReference type="NCBI Taxonomy" id="208480"/>
    <lineage>
        <taxon>Bacteria</taxon>
        <taxon>Bacillati</taxon>
        <taxon>Actinomycetota</taxon>
        <taxon>Actinomycetes</taxon>
        <taxon>Actinomycetales</taxon>
        <taxon>Actinomycetaceae</taxon>
        <taxon>Bowdeniella</taxon>
    </lineage>
</organism>
<feature type="transmembrane region" description="Helical" evidence="2">
    <location>
        <begin position="202"/>
        <end position="222"/>
    </location>
</feature>
<comment type="caution">
    <text evidence="3">The sequence shown here is derived from an EMBL/GenBank/DDBJ whole genome shotgun (WGS) entry which is preliminary data.</text>
</comment>
<keyword evidence="2" id="KW-0812">Transmembrane</keyword>
<dbReference type="OrthoDB" id="5181884at2"/>
<evidence type="ECO:0000256" key="1">
    <source>
        <dbReference type="SAM" id="MobiDB-lite"/>
    </source>
</evidence>
<feature type="transmembrane region" description="Helical" evidence="2">
    <location>
        <begin position="275"/>
        <end position="301"/>
    </location>
</feature>
<name>A0A1Q5Q2S1_9ACTO</name>
<feature type="region of interest" description="Disordered" evidence="1">
    <location>
        <begin position="434"/>
        <end position="574"/>
    </location>
</feature>
<feature type="transmembrane region" description="Helical" evidence="2">
    <location>
        <begin position="394"/>
        <end position="419"/>
    </location>
</feature>
<gene>
    <name evidence="3" type="ORF">BSZ39_05670</name>
</gene>
<feature type="compositionally biased region" description="Polar residues" evidence="1">
    <location>
        <begin position="439"/>
        <end position="448"/>
    </location>
</feature>
<dbReference type="Proteomes" id="UP000185628">
    <property type="component" value="Unassembled WGS sequence"/>
</dbReference>
<keyword evidence="2" id="KW-0472">Membrane</keyword>
<feature type="transmembrane region" description="Helical" evidence="2">
    <location>
        <begin position="93"/>
        <end position="115"/>
    </location>
</feature>
<reference evidence="4" key="1">
    <citation type="submission" date="2016-12" db="EMBL/GenBank/DDBJ databases">
        <authorList>
            <person name="Meng X."/>
        </authorList>
    </citation>
    <scope>NUCLEOTIDE SEQUENCE [LARGE SCALE GENOMIC DNA]</scope>
    <source>
        <strain evidence="4">DSM 19116</strain>
    </source>
</reference>
<feature type="compositionally biased region" description="Low complexity" evidence="1">
    <location>
        <begin position="449"/>
        <end position="465"/>
    </location>
</feature>
<feature type="compositionally biased region" description="Pro residues" evidence="1">
    <location>
        <begin position="9"/>
        <end position="21"/>
    </location>
</feature>
<accession>A0A1Q5Q2S1</accession>
<sequence length="574" mass="59120">MSDNNSPGGTPPPQPQQPNQPNPAGGAYPNYQQHASPYPSTGGSGGGQLPPVVTQNADSLKTGAITGTLTWVAAFVIGIIAAIIMAASSSGPFGGFGAAVGLMFLITGMIFGGGAHVSSSLGGLGDAGGNASFTLLTGTIIVGVAAYFILKKLRKDKPFGSLVSWAMTTAAMWLTLYLMHVILSLIGSLFMSNEYMSIRSGFGFAIFATLMLSVIVTGLYEIMRIKEASTPLKLWLVRAREVLPFLALTMLGSGIALAIVLLLGTATNNGSMGQAFVGGIVLLGHLILAGPAALIGTPLVFSESSRSFGSLSASLYSFAPVWVTLIGILLALVLLGFLAYRVSKTLPPAPFIRTGVFAAVFAIAGIIALIFTSVSGGTSGSELRGLLPLTSGSAGMSFLTVFVYALWGAAIDLVARFVIPLAMPKLKEAAATAKEKARQANQPLPQTDGSAGAAGAAGQQNAAAPQPSPTHDWGSGPSAQQAENRVPPQELPEPPRATQPSEASQQGRAPDWGTGIPSDPAPRADETRSFESVAEEPTPFPVTDKEQGKSAGLCYPDSDKRDDRGGFAPPPPPA</sequence>
<dbReference type="AlphaFoldDB" id="A0A1Q5Q2S1"/>
<feature type="region of interest" description="Disordered" evidence="1">
    <location>
        <begin position="1"/>
        <end position="50"/>
    </location>
</feature>
<evidence type="ECO:0000313" key="3">
    <source>
        <dbReference type="EMBL" id="OKL54148.1"/>
    </source>
</evidence>